<feature type="signal peptide" evidence="1">
    <location>
        <begin position="1"/>
        <end position="24"/>
    </location>
</feature>
<protein>
    <recommendedName>
        <fullName evidence="4">Lipocalin-like domain-containing protein</fullName>
    </recommendedName>
</protein>
<evidence type="ECO:0008006" key="4">
    <source>
        <dbReference type="Google" id="ProtNLM"/>
    </source>
</evidence>
<feature type="chain" id="PRO_5009578977" description="Lipocalin-like domain-containing protein" evidence="1">
    <location>
        <begin position="25"/>
        <end position="147"/>
    </location>
</feature>
<evidence type="ECO:0000256" key="1">
    <source>
        <dbReference type="SAM" id="SignalP"/>
    </source>
</evidence>
<keyword evidence="1" id="KW-0732">Signal</keyword>
<sequence>MTAPKTLSLLLAAAAALGCTSCGSDTPAPPDAEVLLTKSWKRGMQDKNPSANPANVLFYPVQTCEQDDTFTFAADGTVLIDQGATKCSQNEPRTVSQSYSIDRTTKELRINGQKFKLLEETREQIKYSAELPPVNGAGFSSLIFLLQ</sequence>
<organism evidence="2 3">
    <name type="scientific">Hymenobacter glacialis</name>
    <dbReference type="NCBI Taxonomy" id="1908236"/>
    <lineage>
        <taxon>Bacteria</taxon>
        <taxon>Pseudomonadati</taxon>
        <taxon>Bacteroidota</taxon>
        <taxon>Cytophagia</taxon>
        <taxon>Cytophagales</taxon>
        <taxon>Hymenobacteraceae</taxon>
        <taxon>Hymenobacter</taxon>
    </lineage>
</organism>
<reference evidence="2 3" key="1">
    <citation type="submission" date="2016-08" db="EMBL/GenBank/DDBJ databases">
        <title>Hymenobacter coccineus sp. nov., Hymenobacter lapidarius sp. nov. and Hymenobacter glacialis sp. nov., isolated from Antarctic soil.</title>
        <authorList>
            <person name="Sedlacek I."/>
            <person name="Kralova S."/>
            <person name="Kyrova K."/>
            <person name="Maslanova I."/>
            <person name="Stankova E."/>
            <person name="Vrbovska V."/>
            <person name="Nemec M."/>
            <person name="Bartak M."/>
            <person name="Svec P."/>
            <person name="Busse H.-J."/>
            <person name="Pantucek R."/>
        </authorList>
    </citation>
    <scope>NUCLEOTIDE SEQUENCE [LARGE SCALE GENOMIC DNA]</scope>
    <source>
        <strain evidence="2 3">CCM 8648</strain>
    </source>
</reference>
<evidence type="ECO:0000313" key="3">
    <source>
        <dbReference type="Proteomes" id="UP000177791"/>
    </source>
</evidence>
<dbReference type="AlphaFoldDB" id="A0A1G1T4W5"/>
<name>A0A1G1T4W5_9BACT</name>
<keyword evidence="3" id="KW-1185">Reference proteome</keyword>
<gene>
    <name evidence="2" type="ORF">BEN48_13910</name>
</gene>
<dbReference type="Proteomes" id="UP000177791">
    <property type="component" value="Unassembled WGS sequence"/>
</dbReference>
<accession>A0A1G1T4W5</accession>
<proteinExistence type="predicted"/>
<dbReference type="PROSITE" id="PS51257">
    <property type="entry name" value="PROKAR_LIPOPROTEIN"/>
    <property type="match status" value="1"/>
</dbReference>
<comment type="caution">
    <text evidence="2">The sequence shown here is derived from an EMBL/GenBank/DDBJ whole genome shotgun (WGS) entry which is preliminary data.</text>
</comment>
<dbReference type="EMBL" id="MDZC01000054">
    <property type="protein sequence ID" value="OGX85906.1"/>
    <property type="molecule type" value="Genomic_DNA"/>
</dbReference>
<evidence type="ECO:0000313" key="2">
    <source>
        <dbReference type="EMBL" id="OGX85906.1"/>
    </source>
</evidence>